<dbReference type="EMBL" id="JAXCEH010000015">
    <property type="protein sequence ID" value="MFA1556380.1"/>
    <property type="molecule type" value="Genomic_DNA"/>
</dbReference>
<keyword evidence="4 6" id="KW-0472">Membrane</keyword>
<dbReference type="PROSITE" id="PS50850">
    <property type="entry name" value="MFS"/>
    <property type="match status" value="1"/>
</dbReference>
<feature type="region of interest" description="Disordered" evidence="5">
    <location>
        <begin position="620"/>
        <end position="640"/>
    </location>
</feature>
<dbReference type="PANTHER" id="PTHR23508">
    <property type="entry name" value="CARBOXYLIC ACID TRANSPORTER PROTEIN HOMOLOG"/>
    <property type="match status" value="1"/>
</dbReference>
<feature type="transmembrane region" description="Helical" evidence="6">
    <location>
        <begin position="189"/>
        <end position="208"/>
    </location>
</feature>
<feature type="transmembrane region" description="Helical" evidence="6">
    <location>
        <begin position="440"/>
        <end position="461"/>
    </location>
</feature>
<feature type="transmembrane region" description="Helical" evidence="6">
    <location>
        <begin position="99"/>
        <end position="123"/>
    </location>
</feature>
<dbReference type="PANTHER" id="PTHR23508:SF10">
    <property type="entry name" value="CARBOXYLIC ACID TRANSPORTER PROTEIN HOMOLOG"/>
    <property type="match status" value="1"/>
</dbReference>
<evidence type="ECO:0000256" key="4">
    <source>
        <dbReference type="ARBA" id="ARBA00023136"/>
    </source>
</evidence>
<dbReference type="SUPFAM" id="SSF103473">
    <property type="entry name" value="MFS general substrate transporter"/>
    <property type="match status" value="1"/>
</dbReference>
<feature type="transmembrane region" description="Helical" evidence="6">
    <location>
        <begin position="406"/>
        <end position="428"/>
    </location>
</feature>
<dbReference type="CDD" id="cd17316">
    <property type="entry name" value="MFS_SV2_like"/>
    <property type="match status" value="1"/>
</dbReference>
<dbReference type="InterPro" id="IPR036259">
    <property type="entry name" value="MFS_trans_sf"/>
</dbReference>
<evidence type="ECO:0000313" key="8">
    <source>
        <dbReference type="EMBL" id="MFA1556380.1"/>
    </source>
</evidence>
<dbReference type="Proteomes" id="UP001569904">
    <property type="component" value="Unassembled WGS sequence"/>
</dbReference>
<proteinExistence type="predicted"/>
<protein>
    <submittedName>
        <fullName evidence="8">MFS transporter</fullName>
    </submittedName>
</protein>
<evidence type="ECO:0000256" key="3">
    <source>
        <dbReference type="ARBA" id="ARBA00022989"/>
    </source>
</evidence>
<keyword evidence="9" id="KW-1185">Reference proteome</keyword>
<feature type="region of interest" description="Disordered" evidence="5">
    <location>
        <begin position="481"/>
        <end position="536"/>
    </location>
</feature>
<feature type="compositionally biased region" description="Basic and acidic residues" evidence="5">
    <location>
        <begin position="501"/>
        <end position="536"/>
    </location>
</feature>
<dbReference type="InterPro" id="IPR020846">
    <property type="entry name" value="MFS_dom"/>
</dbReference>
<feature type="region of interest" description="Disordered" evidence="5">
    <location>
        <begin position="842"/>
        <end position="865"/>
    </location>
</feature>
<reference evidence="8 9" key="1">
    <citation type="submission" date="2023-11" db="EMBL/GenBank/DDBJ databases">
        <title>Actinomadura monticuli sp. nov., isolated from volcanic ash.</title>
        <authorList>
            <person name="Lee S.D."/>
            <person name="Yang H."/>
            <person name="Kim I.S."/>
        </authorList>
    </citation>
    <scope>NUCLEOTIDE SEQUENCE [LARGE SCALE GENOMIC DNA]</scope>
    <source>
        <strain evidence="8 9">DSM 45346</strain>
    </source>
</reference>
<evidence type="ECO:0000259" key="7">
    <source>
        <dbReference type="PROSITE" id="PS50850"/>
    </source>
</evidence>
<evidence type="ECO:0000256" key="1">
    <source>
        <dbReference type="ARBA" id="ARBA00004651"/>
    </source>
</evidence>
<evidence type="ECO:0000313" key="9">
    <source>
        <dbReference type="Proteomes" id="UP001569904"/>
    </source>
</evidence>
<evidence type="ECO:0000256" key="5">
    <source>
        <dbReference type="SAM" id="MobiDB-lite"/>
    </source>
</evidence>
<accession>A0ABV4R2N7</accession>
<comment type="subcellular location">
    <subcellularLocation>
        <location evidence="1">Cell membrane</location>
        <topology evidence="1">Multi-pass membrane protein</topology>
    </subcellularLocation>
</comment>
<sequence length="865" mass="93769">MTADTRVGTITTRIPARLDRLPWSRFHWMVVVGLGTVWILDGLEVTIVGSVAARLTEPGSGVHMTAGDIGIAAAIYVTGACLGALFFGQLTDRFGRKRLFILTLVVYILATVATAFAFAPWYFFACRFVTGMGIGGEYAAINSAIDELIPARNRGRVDLAINGSYWVGSAGGAVAALFLLDTSFFAQNLGWRLAFGLGAVLGLAIMLVRRHVPESPRWLFIHGREDEAERIVDGIEAEIHRETDQILDEPGQSITVRQRKAIPVREIAQVAARRYPKRATLGFALFVGQAFLYNAVTFDLGTILSKYFDVASGAVPYYIVLFAMGNFLGPLLLGRMFDTVGRKPMISGTYFVSAALTVVLGVFLAGGGLTSWTFIALVGVTFFFASAGASSAYLTVSEIFPMETRALAIAFFYAIGTAVGGISGPLIFGKMIDSGVASNVAIGFFIGAVIMAVGGIAELAFGVRAEQASLENIAKPLTAHEAEAQEPGTEPAAAGRPGHRAALEARRHAEEERARAAEHRAVIHEMSPRADAGDADAAERVRVERVLAQIADWHAQRLVEEATAHHERADAEDAENETDRASALSRAGAADERARALHERAEALAAENEEDAETHAALAEAAAERARAGEQRAMAAETRGRAERLDGIEAEIALDQAETYDEWERMHIELALAHAARAERDEESAEAHDRQAGVHRMRAESAADRTEAAQHRSAAEFLAAESGTAERAERERAEAAERERAARERDERIRERVLRREREQRAGLRRFRPGPGRAFYAPGMLGAWSSDWASDADIALDREVNAIAQALAEHGPTARGRLADMVGARYWGPGRFRAALREAVHEGRARPLSRNQYGPPEARNASPES</sequence>
<dbReference type="RefSeq" id="WP_371943083.1">
    <property type="nucleotide sequence ID" value="NZ_JAXCEH010000015.1"/>
</dbReference>
<gene>
    <name evidence="8" type="ORF">SM436_22045</name>
</gene>
<feature type="transmembrane region" description="Helical" evidence="6">
    <location>
        <begin position="345"/>
        <end position="366"/>
    </location>
</feature>
<comment type="caution">
    <text evidence="8">The sequence shown here is derived from an EMBL/GenBank/DDBJ whole genome shotgun (WGS) entry which is preliminary data.</text>
</comment>
<feature type="transmembrane region" description="Helical" evidence="6">
    <location>
        <begin position="26"/>
        <end position="49"/>
    </location>
</feature>
<feature type="region of interest" description="Disordered" evidence="5">
    <location>
        <begin position="563"/>
        <end position="595"/>
    </location>
</feature>
<feature type="transmembrane region" description="Helical" evidence="6">
    <location>
        <begin position="315"/>
        <end position="333"/>
    </location>
</feature>
<feature type="region of interest" description="Disordered" evidence="5">
    <location>
        <begin position="679"/>
        <end position="746"/>
    </location>
</feature>
<keyword evidence="2 6" id="KW-0812">Transmembrane</keyword>
<evidence type="ECO:0000256" key="6">
    <source>
        <dbReference type="SAM" id="Phobius"/>
    </source>
</evidence>
<feature type="compositionally biased region" description="Basic and acidic residues" evidence="5">
    <location>
        <begin position="724"/>
        <end position="746"/>
    </location>
</feature>
<feature type="transmembrane region" description="Helical" evidence="6">
    <location>
        <begin position="69"/>
        <end position="87"/>
    </location>
</feature>
<feature type="compositionally biased region" description="Basic and acidic residues" evidence="5">
    <location>
        <begin position="679"/>
        <end position="714"/>
    </location>
</feature>
<evidence type="ECO:0000256" key="2">
    <source>
        <dbReference type="ARBA" id="ARBA00022692"/>
    </source>
</evidence>
<dbReference type="Gene3D" id="1.20.1250.20">
    <property type="entry name" value="MFS general substrate transporter like domains"/>
    <property type="match status" value="1"/>
</dbReference>
<feature type="domain" description="Major facilitator superfamily (MFS) profile" evidence="7">
    <location>
        <begin position="30"/>
        <end position="466"/>
    </location>
</feature>
<organism evidence="8 9">
    <name type="scientific">Actinomadura chokoriensis</name>
    <dbReference type="NCBI Taxonomy" id="454156"/>
    <lineage>
        <taxon>Bacteria</taxon>
        <taxon>Bacillati</taxon>
        <taxon>Actinomycetota</taxon>
        <taxon>Actinomycetes</taxon>
        <taxon>Streptosporangiales</taxon>
        <taxon>Thermomonosporaceae</taxon>
        <taxon>Actinomadura</taxon>
    </lineage>
</organism>
<name>A0ABV4R2N7_9ACTN</name>
<feature type="transmembrane region" description="Helical" evidence="6">
    <location>
        <begin position="372"/>
        <end position="394"/>
    </location>
</feature>
<keyword evidence="3 6" id="KW-1133">Transmembrane helix</keyword>
<feature type="transmembrane region" description="Helical" evidence="6">
    <location>
        <begin position="283"/>
        <end position="303"/>
    </location>
</feature>
<dbReference type="InterPro" id="IPR005828">
    <property type="entry name" value="MFS_sugar_transport-like"/>
</dbReference>
<dbReference type="Pfam" id="PF00083">
    <property type="entry name" value="Sugar_tr"/>
    <property type="match status" value="1"/>
</dbReference>